<name>A0A1V4J571_PATFA</name>
<proteinExistence type="predicted"/>
<dbReference type="STRING" id="372326.A0A1V4J571"/>
<dbReference type="InterPro" id="IPR011993">
    <property type="entry name" value="PH-like_dom_sf"/>
</dbReference>
<accession>A0A1V4J571</accession>
<feature type="region of interest" description="Disordered" evidence="1">
    <location>
        <begin position="130"/>
        <end position="189"/>
    </location>
</feature>
<dbReference type="GO" id="GO:0005096">
    <property type="term" value="F:GTPase activator activity"/>
    <property type="evidence" value="ECO:0007669"/>
    <property type="project" value="TreeGrafter"/>
</dbReference>
<feature type="compositionally biased region" description="Basic and acidic residues" evidence="1">
    <location>
        <begin position="94"/>
        <end position="110"/>
    </location>
</feature>
<dbReference type="GO" id="GO:0005737">
    <property type="term" value="C:cytoplasm"/>
    <property type="evidence" value="ECO:0007669"/>
    <property type="project" value="TreeGrafter"/>
</dbReference>
<dbReference type="SUPFAM" id="SSF50729">
    <property type="entry name" value="PH domain-like"/>
    <property type="match status" value="1"/>
</dbReference>
<dbReference type="InterPro" id="IPR052227">
    <property type="entry name" value="Arf-Rho-GAP_ANK-PH_domain"/>
</dbReference>
<sequence>MQLPPGSSLKQRSPPPDNSHKPEKEWPVRNLKVYLGIKKKLRPPTCWGFTVFYENEKHEKQQWYLCCDTQADLREWFATFLHVQHGGSLWPSESSKRDEEERGGLRHRPADPPAQRLSWRCDTLVNRKQGALGDMGQPLGTQGSPLGHWAALGDTGQPSGTHASPASQYLMGVPPAPDPLASPQGPDAA</sequence>
<evidence type="ECO:0000256" key="1">
    <source>
        <dbReference type="SAM" id="MobiDB-lite"/>
    </source>
</evidence>
<feature type="compositionally biased region" description="Polar residues" evidence="1">
    <location>
        <begin position="156"/>
        <end position="167"/>
    </location>
</feature>
<feature type="region of interest" description="Disordered" evidence="1">
    <location>
        <begin position="1"/>
        <end position="25"/>
    </location>
</feature>
<evidence type="ECO:0008006" key="4">
    <source>
        <dbReference type="Google" id="ProtNLM"/>
    </source>
</evidence>
<dbReference type="AlphaFoldDB" id="A0A1V4J571"/>
<evidence type="ECO:0000313" key="2">
    <source>
        <dbReference type="EMBL" id="OPJ67388.1"/>
    </source>
</evidence>
<gene>
    <name evidence="2" type="ORF">AV530_013982</name>
</gene>
<dbReference type="Proteomes" id="UP000190648">
    <property type="component" value="Unassembled WGS sequence"/>
</dbReference>
<dbReference type="EMBL" id="LSYS01009127">
    <property type="protein sequence ID" value="OPJ67388.1"/>
    <property type="molecule type" value="Genomic_DNA"/>
</dbReference>
<keyword evidence="3" id="KW-1185">Reference proteome</keyword>
<dbReference type="GO" id="GO:0008360">
    <property type="term" value="P:regulation of cell shape"/>
    <property type="evidence" value="ECO:0007669"/>
    <property type="project" value="TreeGrafter"/>
</dbReference>
<evidence type="ECO:0000313" key="3">
    <source>
        <dbReference type="Proteomes" id="UP000190648"/>
    </source>
</evidence>
<dbReference type="GO" id="GO:0005547">
    <property type="term" value="F:phosphatidylinositol-3,4,5-trisphosphate binding"/>
    <property type="evidence" value="ECO:0007669"/>
    <property type="project" value="TreeGrafter"/>
</dbReference>
<dbReference type="PANTHER" id="PTHR45899:SF3">
    <property type="entry name" value="ARF-GAP WITH RHO-GAP DOMAIN, ANK REPEAT AND PH DOMAIN-CONTAINING PROTEIN 1"/>
    <property type="match status" value="1"/>
</dbReference>
<dbReference type="OrthoDB" id="29546at2759"/>
<feature type="region of interest" description="Disordered" evidence="1">
    <location>
        <begin position="87"/>
        <end position="116"/>
    </location>
</feature>
<dbReference type="PANTHER" id="PTHR45899">
    <property type="entry name" value="RHO GTPASE ACTIVATING PROTEIN AT 15B, ISOFORM C"/>
    <property type="match status" value="1"/>
</dbReference>
<protein>
    <recommendedName>
        <fullName evidence="4">PH domain-containing protein</fullName>
    </recommendedName>
</protein>
<dbReference type="Gene3D" id="2.30.29.30">
    <property type="entry name" value="Pleckstrin-homology domain (PH domain)/Phosphotyrosine-binding domain (PTB)"/>
    <property type="match status" value="1"/>
</dbReference>
<comment type="caution">
    <text evidence="2">The sequence shown here is derived from an EMBL/GenBank/DDBJ whole genome shotgun (WGS) entry which is preliminary data.</text>
</comment>
<organism evidence="2 3">
    <name type="scientific">Patagioenas fasciata monilis</name>
    <dbReference type="NCBI Taxonomy" id="372326"/>
    <lineage>
        <taxon>Eukaryota</taxon>
        <taxon>Metazoa</taxon>
        <taxon>Chordata</taxon>
        <taxon>Craniata</taxon>
        <taxon>Vertebrata</taxon>
        <taxon>Euteleostomi</taxon>
        <taxon>Archelosauria</taxon>
        <taxon>Archosauria</taxon>
        <taxon>Dinosauria</taxon>
        <taxon>Saurischia</taxon>
        <taxon>Theropoda</taxon>
        <taxon>Coelurosauria</taxon>
        <taxon>Aves</taxon>
        <taxon>Neognathae</taxon>
        <taxon>Neoaves</taxon>
        <taxon>Columbimorphae</taxon>
        <taxon>Columbiformes</taxon>
        <taxon>Columbidae</taxon>
        <taxon>Patagioenas</taxon>
    </lineage>
</organism>
<reference evidence="2 3" key="1">
    <citation type="submission" date="2016-02" db="EMBL/GenBank/DDBJ databases">
        <title>Band-tailed pigeon sequencing and assembly.</title>
        <authorList>
            <person name="Soares A.E."/>
            <person name="Novak B.J."/>
            <person name="Rice E.S."/>
            <person name="O'Connell B."/>
            <person name="Chang D."/>
            <person name="Weber S."/>
            <person name="Shapiro B."/>
        </authorList>
    </citation>
    <scope>NUCLEOTIDE SEQUENCE [LARGE SCALE GENOMIC DNA]</scope>
    <source>
        <strain evidence="2">BTP2013</strain>
        <tissue evidence="2">Blood</tissue>
    </source>
</reference>